<dbReference type="InterPro" id="IPR028971">
    <property type="entry name" value="NAD-GDH_cat"/>
</dbReference>
<reference evidence="8" key="1">
    <citation type="journal article" date="2019" name="Int. J. Syst. Evol. Microbiol.">
        <title>The Global Catalogue of Microorganisms (GCM) 10K type strain sequencing project: providing services to taxonomists for standard genome sequencing and annotation.</title>
        <authorList>
            <consortium name="The Broad Institute Genomics Platform"/>
            <consortium name="The Broad Institute Genome Sequencing Center for Infectious Disease"/>
            <person name="Wu L."/>
            <person name="Ma J."/>
        </authorList>
    </citation>
    <scope>NUCLEOTIDE SEQUENCE [LARGE SCALE GENOMIC DNA]</scope>
    <source>
        <strain evidence="8">JCM 17551</strain>
    </source>
</reference>
<organism evidence="7 8">
    <name type="scientific">Litoribacillus peritrichatus</name>
    <dbReference type="NCBI Taxonomy" id="718191"/>
    <lineage>
        <taxon>Bacteria</taxon>
        <taxon>Pseudomonadati</taxon>
        <taxon>Pseudomonadota</taxon>
        <taxon>Gammaproteobacteria</taxon>
        <taxon>Oceanospirillales</taxon>
        <taxon>Oceanospirillaceae</taxon>
        <taxon>Litoribacillus</taxon>
    </lineage>
</organism>
<gene>
    <name evidence="7" type="primary">gdhB</name>
    <name evidence="7" type="ORF">GCM10022277_16390</name>
</gene>
<feature type="domain" description="NAD-specific glutamate dehydrogenase C-terminal" evidence="3">
    <location>
        <begin position="1254"/>
        <end position="1592"/>
    </location>
</feature>
<dbReference type="Pfam" id="PF21074">
    <property type="entry name" value="GDH_C"/>
    <property type="match status" value="1"/>
</dbReference>
<feature type="domain" description="NAD-glutamate dehydrogenase ACT2" evidence="5">
    <location>
        <begin position="394"/>
        <end position="483"/>
    </location>
</feature>
<evidence type="ECO:0000259" key="3">
    <source>
        <dbReference type="Pfam" id="PF21074"/>
    </source>
</evidence>
<dbReference type="EMBL" id="BAABBN010000004">
    <property type="protein sequence ID" value="GAA3921296.1"/>
    <property type="molecule type" value="Genomic_DNA"/>
</dbReference>
<dbReference type="SUPFAM" id="SSF53223">
    <property type="entry name" value="Aminoacid dehydrogenase-like, N-terminal domain"/>
    <property type="match status" value="1"/>
</dbReference>
<dbReference type="InterPro" id="IPR049056">
    <property type="entry name" value="NAD_Glu_DH_HM3"/>
</dbReference>
<sequence>MERKLDKFAELVKERLQGKKGKDVEAFGRHWISTAPSEDIEALKVSDLYGLVLDTWQFIQDAESNNFKIRVFNPDYEQNAWQSTHTIIQVLGKNMPFMIDSMRMELNRRHITIHSIHYSLFSADRDKNFELQSWEIPENDNIDKEVIIHFEIDRHSAAKELTCLHDTATALLKDISVCVHDYPVMREKVKALNSELKAAVKGITKQDQKEVIEFLTWLDSNHFTYLGYDEFTYDEKNHSLKRARSNQLGVLKHYRRDEDEVEFCLSEGLKDVYGSDVLLFLKSGVRSHIHRPAYPDYVIVKRFDKAGNLTGLARILGVYTSEVYTAEPSSIPIVRNKVESICNDFIDKGNMQERNQLLRILAVYPRDELFQSSVKELGEIAIGVLQIRERRKIRLFVRQGRFGMFSNCLLYMPRDLYSTDLRERIQQILVEEHNATDIEFTTYFSESILARTHFIVRLDSSKRSSPDPKQLEEKVIRATSDWEDDLDHALIDQFGEERGSALALRFGNAFSAGYQSDFQARTAVADIEHIRVLDKGKPLSISFYRSPEDENHQLRLRLFKRSDSLPLSDVMPVLERMGLHVLGEHPYKIHPKDEEIVWLHDFRMRTNDDFDLDVAKVRENFEEVLFKVWEGEITSDSFNELVLKAELNSFQVNILRAYSAYMKQIRFGFSQSYISATLCNHQGITKKLIRLFDLRFNPKKHNPDKFEVLKEEVLKELEDVSNLNEDRILRRYIDLISATLRTNAFVVNADGLPRPYISLKFLPKDIPDMPLPRPMFEIFVYSSRFEGVHLRGGRVARGGLRWSDRPEDYRTEVLGLVKAQQVKNAVIVPAGAKGGFIARRLNASMSRDEFQAEGVACYQQFISGLLDVTDNLVEGAVVAPERVMRWDEDDTYLVVAADKGTATFSDIANEIAINYGFWLGDAFASGGSDGYDHKKMGITARGAWVSVQRHFREKGIDVQKDSISVVGIGDMGGDVFGNGLLRSRALKLVAAFNHMHIFIDPNPDPEKSFEERERMFYLPRSTWEDFDSNLISQGGGVYSRSAKWIKITSEMKAIFDIEADRLAPNDLIKHILKARVDLIWNGGIGTYVKSTEETDAQVGDRANDSLRINGCELRTKVIGEGGNLGFTQRGRIEFALTGGACFTDSIDNAGGVDCSDHEVNIKILLQQLMEQGELTLKQRNDMLVEMTDEVASLVLKNNYRQATSIANASNRNFTRINEYARFISELEDSGRLNRSLEFLPNNEVLDERRKIEVGLTRPELSVVISYAKNELKDSLSEADGFDDDYVLREALHEFPVRLQERCYDQIMSLGLNREIVATQLANEIVNLMGDLFVHRIRKSTGMPDGQIAKAFIVARDVFRLRNWWQAIDDLDHKVPSELQFSCHERLMRLIRRATRWFLRNTNLDQPLEDLVKMYRPVVDTLYDHLDEHLSNSVRDEWVSQKQEYIEAGIPENVARFISGTPSLYGSLTICDAARETKNDVDTTAGLFFSLRHKLGLHWFIQQINGLSVTNHWQGLAREALMDDLDWQQKALLVHIMNCEVAEGEDQHVSMCLVNWFDESSPLVKRWLTLLNEVRNTDHPELAMFTVAMRELSNLAHV</sequence>
<evidence type="ECO:0000256" key="1">
    <source>
        <dbReference type="ARBA" id="ARBA00023002"/>
    </source>
</evidence>
<dbReference type="Pfam" id="PF21077">
    <property type="entry name" value="GDH_ACT3"/>
    <property type="match status" value="1"/>
</dbReference>
<dbReference type="RefSeq" id="WP_344797354.1">
    <property type="nucleotide sequence ID" value="NZ_BAABBN010000004.1"/>
</dbReference>
<dbReference type="Gene3D" id="3.40.50.720">
    <property type="entry name" value="NAD(P)-binding Rossmann-like Domain"/>
    <property type="match status" value="1"/>
</dbReference>
<dbReference type="Proteomes" id="UP001501565">
    <property type="component" value="Unassembled WGS sequence"/>
</dbReference>
<dbReference type="Pfam" id="PF21076">
    <property type="entry name" value="GDH_ACT2"/>
    <property type="match status" value="1"/>
</dbReference>
<dbReference type="Pfam" id="PF21075">
    <property type="entry name" value="GDH_ACT1"/>
    <property type="match status" value="1"/>
</dbReference>
<keyword evidence="8" id="KW-1185">Reference proteome</keyword>
<dbReference type="Pfam" id="PF21079">
    <property type="entry name" value="GDH_HM2"/>
    <property type="match status" value="1"/>
</dbReference>
<feature type="domain" description="NAD-glutamate dehydrogenase ACT3" evidence="6">
    <location>
        <begin position="539"/>
        <end position="616"/>
    </location>
</feature>
<dbReference type="Pfam" id="PF05088">
    <property type="entry name" value="Bac_GDH_CD"/>
    <property type="match status" value="1"/>
</dbReference>
<evidence type="ECO:0000259" key="2">
    <source>
        <dbReference type="Pfam" id="PF05088"/>
    </source>
</evidence>
<dbReference type="Pfam" id="PF21078">
    <property type="entry name" value="GDH_HM3"/>
    <property type="match status" value="1"/>
</dbReference>
<evidence type="ECO:0000259" key="6">
    <source>
        <dbReference type="Pfam" id="PF21077"/>
    </source>
</evidence>
<dbReference type="InterPro" id="IPR049059">
    <property type="entry name" value="NAD_Glu_DH_HM1"/>
</dbReference>
<dbReference type="InterPro" id="IPR046346">
    <property type="entry name" value="Aminoacid_DH-like_N_sf"/>
</dbReference>
<dbReference type="SUPFAM" id="SSF51735">
    <property type="entry name" value="NAD(P)-binding Rossmann-fold domains"/>
    <property type="match status" value="1"/>
</dbReference>
<keyword evidence="1" id="KW-0560">Oxidoreductase</keyword>
<feature type="domain" description="NAD-glutamate dehydrogenase N-terminal ACT1" evidence="4">
    <location>
        <begin position="27"/>
        <end position="166"/>
    </location>
</feature>
<dbReference type="InterPro" id="IPR049058">
    <property type="entry name" value="NAD_Glu_DH_HM2"/>
</dbReference>
<evidence type="ECO:0000313" key="8">
    <source>
        <dbReference type="Proteomes" id="UP001501565"/>
    </source>
</evidence>
<dbReference type="PIRSF" id="PIRSF036761">
    <property type="entry name" value="GDH_Mll4104"/>
    <property type="match status" value="1"/>
</dbReference>
<evidence type="ECO:0000259" key="5">
    <source>
        <dbReference type="Pfam" id="PF21076"/>
    </source>
</evidence>
<protein>
    <submittedName>
        <fullName evidence="7">NAD-glutamate dehydrogenase GdhB</fullName>
    </submittedName>
</protein>
<evidence type="ECO:0000313" key="7">
    <source>
        <dbReference type="EMBL" id="GAA3921296.1"/>
    </source>
</evidence>
<dbReference type="PANTHER" id="PTHR43403:SF1">
    <property type="entry name" value="NAD-SPECIFIC GLUTAMATE DEHYDROGENASE"/>
    <property type="match status" value="1"/>
</dbReference>
<accession>A0ABP7MFR8</accession>
<dbReference type="InterPro" id="IPR049062">
    <property type="entry name" value="NAD_Glu_DH_ACT2"/>
</dbReference>
<dbReference type="PANTHER" id="PTHR43403">
    <property type="entry name" value="NAD-SPECIFIC GLUTAMATE DEHYDROGENASE"/>
    <property type="match status" value="1"/>
</dbReference>
<dbReference type="InterPro" id="IPR048381">
    <property type="entry name" value="GDH_C"/>
</dbReference>
<dbReference type="InterPro" id="IPR007780">
    <property type="entry name" value="NAD_Glu_DH_bac"/>
</dbReference>
<feature type="domain" description="NAD-glutamate dehydrogenase catalytic" evidence="2">
    <location>
        <begin position="713"/>
        <end position="1207"/>
    </location>
</feature>
<proteinExistence type="predicted"/>
<dbReference type="Pfam" id="PF21073">
    <property type="entry name" value="GDH_HM1"/>
    <property type="match status" value="1"/>
</dbReference>
<name>A0ABP7MFR8_9GAMM</name>
<dbReference type="InterPro" id="IPR036291">
    <property type="entry name" value="NAD(P)-bd_dom_sf"/>
</dbReference>
<evidence type="ECO:0000259" key="4">
    <source>
        <dbReference type="Pfam" id="PF21075"/>
    </source>
</evidence>
<dbReference type="InterPro" id="IPR049064">
    <property type="entry name" value="NAD_Glu_DH_ACT3"/>
</dbReference>
<comment type="caution">
    <text evidence="7">The sequence shown here is derived from an EMBL/GenBank/DDBJ whole genome shotgun (WGS) entry which is preliminary data.</text>
</comment>
<dbReference type="InterPro" id="IPR024727">
    <property type="entry name" value="NAD_Glu_DH_N_ACT1"/>
</dbReference>